<gene>
    <name evidence="2" type="primary">11</name>
    <name evidence="2" type="ORF">SEA_TURKISHDELIGHT_11</name>
</gene>
<keyword evidence="3" id="KW-1185">Reference proteome</keyword>
<dbReference type="EMBL" id="MW291017">
    <property type="protein sequence ID" value="QPL14040.1"/>
    <property type="molecule type" value="Genomic_DNA"/>
</dbReference>
<reference evidence="2 3" key="1">
    <citation type="submission" date="2020-11" db="EMBL/GenBank/DDBJ databases">
        <authorList>
            <person name="Asamoah-Frimpong E.A."/>
            <person name="Attaran A."/>
            <person name="Berhane B."/>
            <person name="Boone B.K."/>
            <person name="Cesta G."/>
            <person name="Chorbajian C."/>
            <person name="Cowan J.T."/>
            <person name="Datu D.V."/>
            <person name="Der L."/>
            <person name="Egbunine A.O."/>
            <person name="Giampietro H."/>
            <person name="Gunnison R.P."/>
            <person name="Joseph M.A."/>
            <person name="Kiewe T."/>
            <person name="Oboh E.C."/>
            <person name="O'Neill K."/>
            <person name="Oxlaj J.A."/>
            <person name="Patel A.K."/>
            <person name="Saqaf K."/>
            <person name="Vuong K."/>
            <person name="Walker C."/>
            <person name="Wikina T."/>
            <person name="Yan T."/>
            <person name="Avazpour P."/>
            <person name="Kim F.M."/>
            <person name="Mason K.J."/>
            <person name="Nguyen D.A."/>
            <person name="Pettit S.M."/>
            <person name="Zhou O.J."/>
            <person name="Brissett D.L."/>
            <person name="Gualtieri C."/>
            <person name="Hufford T.M."/>
            <person name="Ko J.M."/>
            <person name="Novak J.K."/>
            <person name="Smith Z.M."/>
            <person name="Erill I."/>
            <person name="Caruso S.M."/>
            <person name="Garlena R.A."/>
            <person name="Russell D.A."/>
            <person name="Pope W.H."/>
            <person name="Jacobs-Sera D."/>
            <person name="Hatfull G.F."/>
        </authorList>
    </citation>
    <scope>NUCLEOTIDE SEQUENCE [LARGE SCALE GENOMIC DNA]</scope>
</reference>
<dbReference type="KEGG" id="vg:80020297"/>
<evidence type="ECO:0000313" key="2">
    <source>
        <dbReference type="EMBL" id="QPL14040.1"/>
    </source>
</evidence>
<sequence length="588" mass="63283">MTAATPRRVITAAASRYTSRKLRGGGQSKAPDSGWQDRAWTFYDSTPEVRFAAQWISGAMSAATLYAGRLADDGKTIEPVPGEHPAAEIVAQIAGGPEGQAKLLGGFGPHLVVPGEGWIVVRPREDGGQDWHVLSVQEIRQQGQKLVAEIDGEPVEIPPSDPDPSAVDDSDPIAIRVWQPHPRRYLEADSPVRASIGILEELHLLNAAVAAIARSRLTGRGVLLVPQGTRFPSTPVQGDAEDDLIEVFMEVAETAYREPESAAATVPIILEVPAEHIAAIKRLTFESDFDELALKLREEAIRRFATGLDTPAEVVLGMGGINHWGAWALKEEAVTLGVQPRLDTVSYALTTQWLRPLLQAAGVEEAARCVVATDTSGLRVRGNRSQTALEVFQAGAISAAALRRETGFNESDAPTPEETAARRREADRRRAEEDQEQQPGQDTEEGTDLPVDETEGEPSTLPASAAGALPAAVLEAADGLIWTALAAAGEKLRKTPACPRSERSRAREIQPAHLHTVLRVEPGQVEQWRLLDGAWPRLPEVADRYGLDAECLTASLEAYCRELIAAGIAHDYDLTPGALRTSCLAVAA</sequence>
<dbReference type="Proteomes" id="UP000595090">
    <property type="component" value="Segment"/>
</dbReference>
<dbReference type="GeneID" id="80020297"/>
<feature type="region of interest" description="Disordered" evidence="1">
    <location>
        <begin position="405"/>
        <end position="464"/>
    </location>
</feature>
<evidence type="ECO:0000313" key="3">
    <source>
        <dbReference type="Proteomes" id="UP000595090"/>
    </source>
</evidence>
<organism evidence="2 3">
    <name type="scientific">Streptomyces phage TurkishDelight</name>
    <dbReference type="NCBI Taxonomy" id="2793708"/>
    <lineage>
        <taxon>Viruses</taxon>
        <taxon>Duplodnaviria</taxon>
        <taxon>Heunggongvirae</taxon>
        <taxon>Uroviricota</taxon>
        <taxon>Caudoviricetes</taxon>
        <taxon>Dolmabahcevirus</taxon>
        <taxon>Dolmabahcevirus turkishdelight</taxon>
    </lineage>
</organism>
<dbReference type="RefSeq" id="YP_010755627.1">
    <property type="nucleotide sequence ID" value="NC_073473.1"/>
</dbReference>
<protein>
    <submittedName>
        <fullName evidence="2">Portal protein</fullName>
    </submittedName>
</protein>
<name>A0A7T0M0Y9_9CAUD</name>
<proteinExistence type="predicted"/>
<accession>A0A7T0M0Y9</accession>
<feature type="compositionally biased region" description="Acidic residues" evidence="1">
    <location>
        <begin position="442"/>
        <end position="456"/>
    </location>
</feature>
<evidence type="ECO:0000256" key="1">
    <source>
        <dbReference type="SAM" id="MobiDB-lite"/>
    </source>
</evidence>
<feature type="compositionally biased region" description="Basic and acidic residues" evidence="1">
    <location>
        <begin position="419"/>
        <end position="432"/>
    </location>
</feature>